<dbReference type="InterPro" id="IPR013762">
    <property type="entry name" value="Integrase-like_cat_sf"/>
</dbReference>
<evidence type="ECO:0000256" key="2">
    <source>
        <dbReference type="SAM" id="MobiDB-lite"/>
    </source>
</evidence>
<evidence type="ECO:0000313" key="3">
    <source>
        <dbReference type="EMBL" id="BAQ97331.1"/>
    </source>
</evidence>
<dbReference type="Proteomes" id="UP000035063">
    <property type="component" value="Chromosome"/>
</dbReference>
<reference evidence="4" key="2">
    <citation type="journal article" date="2015" name="J. Biotechnol.">
        <title>Complete genome sequence of Bifidobacterium bifidum JCM 1255(T) isolated from feces of a breast-fed infant.</title>
        <authorList>
            <person name="Morita H."/>
            <person name="Toh H."/>
            <person name="Oshima K."/>
            <person name="Nakano A."/>
            <person name="Shindo C."/>
            <person name="Komiya K."/>
            <person name="Arakawa K."/>
            <person name="Suda W."/>
            <person name="Honda K."/>
            <person name="Hattori M."/>
        </authorList>
    </citation>
    <scope>NUCLEOTIDE SEQUENCE [LARGE SCALE GENOMIC DNA]</scope>
    <source>
        <strain evidence="4">JCM 1255</strain>
    </source>
</reference>
<feature type="compositionally biased region" description="Polar residues" evidence="2">
    <location>
        <begin position="109"/>
        <end position="124"/>
    </location>
</feature>
<dbReference type="InterPro" id="IPR011010">
    <property type="entry name" value="DNA_brk_join_enz"/>
</dbReference>
<keyword evidence="1" id="KW-0233">DNA recombination</keyword>
<gene>
    <name evidence="3" type="ORF">BBBF_0124</name>
</gene>
<evidence type="ECO:0000313" key="4">
    <source>
        <dbReference type="Proteomes" id="UP000035063"/>
    </source>
</evidence>
<organism evidence="3 4">
    <name type="scientific">Bifidobacterium bifidum ATCC 29521 = JCM 1255 = DSM 20456</name>
    <dbReference type="NCBI Taxonomy" id="500634"/>
    <lineage>
        <taxon>Bacteria</taxon>
        <taxon>Bacillati</taxon>
        <taxon>Actinomycetota</taxon>
        <taxon>Actinomycetes</taxon>
        <taxon>Bifidobacteriales</taxon>
        <taxon>Bifidobacteriaceae</taxon>
        <taxon>Bifidobacterium</taxon>
    </lineage>
</organism>
<reference evidence="3 4" key="1">
    <citation type="submission" date="2012-02" db="EMBL/GenBank/DDBJ databases">
        <title>Complete genome sequence of Bifidobacterium bifidum JCM 1255.</title>
        <authorList>
            <person name="Toh H."/>
            <person name="Oshima K."/>
            <person name="Morita H."/>
            <person name="Hattori M."/>
        </authorList>
    </citation>
    <scope>NUCLEOTIDE SEQUENCE [LARGE SCALE GENOMIC DNA]</scope>
    <source>
        <strain evidence="3 4">JCM 1255</strain>
    </source>
</reference>
<dbReference type="EMBL" id="AP012323">
    <property type="protein sequence ID" value="BAQ97331.1"/>
    <property type="molecule type" value="Genomic_DNA"/>
</dbReference>
<dbReference type="SUPFAM" id="SSF56349">
    <property type="entry name" value="DNA breaking-rejoining enzymes"/>
    <property type="match status" value="1"/>
</dbReference>
<keyword evidence="4" id="KW-1185">Reference proteome</keyword>
<accession>A0ABM7ENG4</accession>
<feature type="region of interest" description="Disordered" evidence="2">
    <location>
        <begin position="71"/>
        <end position="131"/>
    </location>
</feature>
<protein>
    <submittedName>
        <fullName evidence="3">Truncated integrase</fullName>
    </submittedName>
</protein>
<sequence length="144" mass="16004">MDPENPAKLVTIPQIVSKDEDMVFLTVPEVELLVRFLAYTGVRINEVLALQIQDLDFRNRKARIRRTWSDDGEGRMQLGTQKTVRRGPSPCRSLSFPNWRSRPPDKARTSSCSGPNAADASTTRAGGHASGIPACATRAWRARL</sequence>
<proteinExistence type="predicted"/>
<evidence type="ECO:0000256" key="1">
    <source>
        <dbReference type="ARBA" id="ARBA00023172"/>
    </source>
</evidence>
<name>A0ABM7ENG4_BIFBI</name>
<dbReference type="Gene3D" id="1.10.443.10">
    <property type="entry name" value="Intergrase catalytic core"/>
    <property type="match status" value="1"/>
</dbReference>